<evidence type="ECO:0000256" key="9">
    <source>
        <dbReference type="ARBA" id="ARBA00023002"/>
    </source>
</evidence>
<dbReference type="InterPro" id="IPR004653">
    <property type="entry name" value="DusA"/>
</dbReference>
<evidence type="ECO:0000259" key="12">
    <source>
        <dbReference type="Pfam" id="PF01207"/>
    </source>
</evidence>
<dbReference type="GO" id="GO:0017150">
    <property type="term" value="F:tRNA dihydrouridine synthase activity"/>
    <property type="evidence" value="ECO:0007669"/>
    <property type="project" value="InterPro"/>
</dbReference>
<keyword evidence="2" id="KW-0820">tRNA-binding</keyword>
<dbReference type="SUPFAM" id="SSF51395">
    <property type="entry name" value="FMN-linked oxidoreductases"/>
    <property type="match status" value="1"/>
</dbReference>
<dbReference type="GO" id="GO:0006397">
    <property type="term" value="P:mRNA processing"/>
    <property type="evidence" value="ECO:0007669"/>
    <property type="project" value="UniProtKB-KW"/>
</dbReference>
<dbReference type="PROSITE" id="PS01136">
    <property type="entry name" value="UPF0034"/>
    <property type="match status" value="1"/>
</dbReference>
<feature type="domain" description="DUS-like FMN-binding" evidence="12">
    <location>
        <begin position="1"/>
        <end position="245"/>
    </location>
</feature>
<dbReference type="Gene3D" id="3.20.20.70">
    <property type="entry name" value="Aldolase class I"/>
    <property type="match status" value="1"/>
</dbReference>
<dbReference type="Pfam" id="PF01207">
    <property type="entry name" value="Dus"/>
    <property type="match status" value="1"/>
</dbReference>
<keyword evidence="14" id="KW-1185">Reference proteome</keyword>
<reference evidence="13" key="1">
    <citation type="journal article" date="2020" name="Microb. Genom.">
        <title>Genetic diversity of clinical and environmental Mucorales isolates obtained from an investigation of mucormycosis cases among solid organ transplant recipients.</title>
        <authorList>
            <person name="Nguyen M.H."/>
            <person name="Kaul D."/>
            <person name="Muto C."/>
            <person name="Cheng S.J."/>
            <person name="Richter R.A."/>
            <person name="Bruno V.M."/>
            <person name="Liu G."/>
            <person name="Beyhan S."/>
            <person name="Sundermann A.J."/>
            <person name="Mounaud S."/>
            <person name="Pasculle A.W."/>
            <person name="Nierman W.C."/>
            <person name="Driscoll E."/>
            <person name="Cumbie R."/>
            <person name="Clancy C.J."/>
            <person name="Dupont C.L."/>
        </authorList>
    </citation>
    <scope>NUCLEOTIDE SEQUENCE</scope>
    <source>
        <strain evidence="13">GL11</strain>
    </source>
</reference>
<sequence>MVDITTPQFLELLNIISGKDHYDYYTEMYHCQAILHHIDHLDRFVGKPRSNIIVQLGGSDPDLMAKATQVLQDYGYRQVNINVGCPSKNVQSGQFGAVLMKKPQVVANILSAMEKYNVHIPVTVKCRIGVDHQDSFEFLHNFVTTILNNSKRAMPHLIVHARKCILKGLSPKQNREIPPLNYERVFELTRAFPDLPISINGGFKEVQQIKSVLDKVDGCMIGRKVMDDPLFLQQLDQHIYNKQIKSIEHIIDDYLYYTDALLSLKVDKDDYGLPPFTTLVKPLTMLYSGKMGRNYRRIISQRLKQHNSSSPEAFRSVVLGAINDFYVLL</sequence>
<dbReference type="InterPro" id="IPR018517">
    <property type="entry name" value="tRNA_hU_synthase_CS"/>
</dbReference>
<evidence type="ECO:0000313" key="13">
    <source>
        <dbReference type="EMBL" id="KAG1315253.1"/>
    </source>
</evidence>
<dbReference type="PANTHER" id="PTHR42907:SF1">
    <property type="entry name" value="FMN-LINKED OXIDOREDUCTASES SUPERFAMILY PROTEIN"/>
    <property type="match status" value="1"/>
</dbReference>
<keyword evidence="6" id="KW-0819">tRNA processing</keyword>
<dbReference type="PANTHER" id="PTHR42907">
    <property type="entry name" value="FMN-LINKED OXIDOREDUCTASES SUPERFAMILY PROTEIN"/>
    <property type="match status" value="1"/>
</dbReference>
<dbReference type="GO" id="GO:0050660">
    <property type="term" value="F:flavin adenine dinucleotide binding"/>
    <property type="evidence" value="ECO:0007669"/>
    <property type="project" value="InterPro"/>
</dbReference>
<name>A0A9P6XK54_RHIOR</name>
<proteinExistence type="predicted"/>
<dbReference type="InterPro" id="IPR013785">
    <property type="entry name" value="Aldolase_TIM"/>
</dbReference>
<protein>
    <recommendedName>
        <fullName evidence="12">DUS-like FMN-binding domain-containing protein</fullName>
    </recommendedName>
</protein>
<comment type="caution">
    <text evidence="13">The sequence shown here is derived from an EMBL/GenBank/DDBJ whole genome shotgun (WGS) entry which is preliminary data.</text>
</comment>
<evidence type="ECO:0000256" key="7">
    <source>
        <dbReference type="ARBA" id="ARBA00022857"/>
    </source>
</evidence>
<dbReference type="Proteomes" id="UP000716291">
    <property type="component" value="Unassembled WGS sequence"/>
</dbReference>
<dbReference type="AlphaFoldDB" id="A0A9P6XK54"/>
<evidence type="ECO:0000256" key="3">
    <source>
        <dbReference type="ARBA" id="ARBA00022630"/>
    </source>
</evidence>
<keyword evidence="8" id="KW-0694">RNA-binding</keyword>
<evidence type="ECO:0000256" key="8">
    <source>
        <dbReference type="ARBA" id="ARBA00022884"/>
    </source>
</evidence>
<evidence type="ECO:0000313" key="14">
    <source>
        <dbReference type="Proteomes" id="UP000716291"/>
    </source>
</evidence>
<keyword evidence="9" id="KW-0560">Oxidoreductase</keyword>
<evidence type="ECO:0000256" key="1">
    <source>
        <dbReference type="ARBA" id="ARBA00001917"/>
    </source>
</evidence>
<keyword evidence="5" id="KW-0507">mRNA processing</keyword>
<dbReference type="NCBIfam" id="NF008774">
    <property type="entry name" value="PRK11815.1"/>
    <property type="match status" value="1"/>
</dbReference>
<keyword evidence="4" id="KW-0288">FMN</keyword>
<evidence type="ECO:0000256" key="10">
    <source>
        <dbReference type="ARBA" id="ARBA00048342"/>
    </source>
</evidence>
<evidence type="ECO:0000256" key="6">
    <source>
        <dbReference type="ARBA" id="ARBA00022694"/>
    </source>
</evidence>
<dbReference type="InterPro" id="IPR035587">
    <property type="entry name" value="DUS-like_FMN-bd"/>
</dbReference>
<keyword evidence="7" id="KW-0521">NADP</keyword>
<comment type="cofactor">
    <cofactor evidence="1">
        <name>FMN</name>
        <dbReference type="ChEBI" id="CHEBI:58210"/>
    </cofactor>
</comment>
<comment type="catalytic activity">
    <reaction evidence="11">
        <text>a 5,6-dihydrouridine in mRNA + NADP(+) = a uridine in mRNA + NADPH + H(+)</text>
        <dbReference type="Rhea" id="RHEA:69855"/>
        <dbReference type="Rhea" id="RHEA-COMP:14658"/>
        <dbReference type="Rhea" id="RHEA-COMP:17789"/>
        <dbReference type="ChEBI" id="CHEBI:15378"/>
        <dbReference type="ChEBI" id="CHEBI:57783"/>
        <dbReference type="ChEBI" id="CHEBI:58349"/>
        <dbReference type="ChEBI" id="CHEBI:65315"/>
        <dbReference type="ChEBI" id="CHEBI:74443"/>
    </reaction>
    <physiologicalReaction direction="right-to-left" evidence="11">
        <dbReference type="Rhea" id="RHEA:69857"/>
    </physiologicalReaction>
</comment>
<dbReference type="CDD" id="cd02801">
    <property type="entry name" value="DUS_like_FMN"/>
    <property type="match status" value="1"/>
</dbReference>
<evidence type="ECO:0000256" key="2">
    <source>
        <dbReference type="ARBA" id="ARBA00022555"/>
    </source>
</evidence>
<dbReference type="EMBL" id="JAANQT010000055">
    <property type="protein sequence ID" value="KAG1315253.1"/>
    <property type="molecule type" value="Genomic_DNA"/>
</dbReference>
<evidence type="ECO:0000256" key="5">
    <source>
        <dbReference type="ARBA" id="ARBA00022664"/>
    </source>
</evidence>
<comment type="catalytic activity">
    <reaction evidence="10">
        <text>a 5,6-dihydrouridine in mRNA + NAD(+) = a uridine in mRNA + NADH + H(+)</text>
        <dbReference type="Rhea" id="RHEA:69851"/>
        <dbReference type="Rhea" id="RHEA-COMP:14658"/>
        <dbReference type="Rhea" id="RHEA-COMP:17789"/>
        <dbReference type="ChEBI" id="CHEBI:15378"/>
        <dbReference type="ChEBI" id="CHEBI:57540"/>
        <dbReference type="ChEBI" id="CHEBI:57945"/>
        <dbReference type="ChEBI" id="CHEBI:65315"/>
        <dbReference type="ChEBI" id="CHEBI:74443"/>
    </reaction>
    <physiologicalReaction direction="right-to-left" evidence="10">
        <dbReference type="Rhea" id="RHEA:69853"/>
    </physiologicalReaction>
</comment>
<evidence type="ECO:0000256" key="11">
    <source>
        <dbReference type="ARBA" id="ARBA00049447"/>
    </source>
</evidence>
<organism evidence="13 14">
    <name type="scientific">Rhizopus oryzae</name>
    <name type="common">Mucormycosis agent</name>
    <name type="synonym">Rhizopus arrhizus var. delemar</name>
    <dbReference type="NCBI Taxonomy" id="64495"/>
    <lineage>
        <taxon>Eukaryota</taxon>
        <taxon>Fungi</taxon>
        <taxon>Fungi incertae sedis</taxon>
        <taxon>Mucoromycota</taxon>
        <taxon>Mucoromycotina</taxon>
        <taxon>Mucoromycetes</taxon>
        <taxon>Mucorales</taxon>
        <taxon>Mucorineae</taxon>
        <taxon>Rhizopodaceae</taxon>
        <taxon>Rhizopus</taxon>
    </lineage>
</organism>
<evidence type="ECO:0000256" key="4">
    <source>
        <dbReference type="ARBA" id="ARBA00022643"/>
    </source>
</evidence>
<accession>A0A9P6XK54</accession>
<gene>
    <name evidence="13" type="ORF">G6F64_000818</name>
</gene>
<dbReference type="OrthoDB" id="10262250at2759"/>
<keyword evidence="3" id="KW-0285">Flavoprotein</keyword>
<dbReference type="GO" id="GO:0000049">
    <property type="term" value="F:tRNA binding"/>
    <property type="evidence" value="ECO:0007669"/>
    <property type="project" value="UniProtKB-KW"/>
</dbReference>